<keyword evidence="2" id="KW-0813">Transport</keyword>
<dbReference type="EMBL" id="CAJVCH010454811">
    <property type="protein sequence ID" value="CAG7819621.1"/>
    <property type="molecule type" value="Genomic_DNA"/>
</dbReference>
<feature type="transmembrane region" description="Helical" evidence="7">
    <location>
        <begin position="495"/>
        <end position="519"/>
    </location>
</feature>
<evidence type="ECO:0000313" key="10">
    <source>
        <dbReference type="Proteomes" id="UP000708208"/>
    </source>
</evidence>
<evidence type="ECO:0000256" key="6">
    <source>
        <dbReference type="ARBA" id="ARBA00024338"/>
    </source>
</evidence>
<evidence type="ECO:0000313" key="9">
    <source>
        <dbReference type="EMBL" id="CAG7819621.1"/>
    </source>
</evidence>
<evidence type="ECO:0000256" key="4">
    <source>
        <dbReference type="ARBA" id="ARBA00022989"/>
    </source>
</evidence>
<feature type="transmembrane region" description="Helical" evidence="7">
    <location>
        <begin position="125"/>
        <end position="145"/>
    </location>
</feature>
<evidence type="ECO:0000256" key="2">
    <source>
        <dbReference type="ARBA" id="ARBA00022448"/>
    </source>
</evidence>
<dbReference type="InterPro" id="IPR020846">
    <property type="entry name" value="MFS_dom"/>
</dbReference>
<organism evidence="9 10">
    <name type="scientific">Allacma fusca</name>
    <dbReference type="NCBI Taxonomy" id="39272"/>
    <lineage>
        <taxon>Eukaryota</taxon>
        <taxon>Metazoa</taxon>
        <taxon>Ecdysozoa</taxon>
        <taxon>Arthropoda</taxon>
        <taxon>Hexapoda</taxon>
        <taxon>Collembola</taxon>
        <taxon>Symphypleona</taxon>
        <taxon>Sminthuridae</taxon>
        <taxon>Allacma</taxon>
    </lineage>
</organism>
<gene>
    <name evidence="9" type="ORF">AFUS01_LOCUS30054</name>
</gene>
<evidence type="ECO:0000256" key="3">
    <source>
        <dbReference type="ARBA" id="ARBA00022692"/>
    </source>
</evidence>
<accession>A0A8J2KTJ0</accession>
<dbReference type="Proteomes" id="UP000708208">
    <property type="component" value="Unassembled WGS sequence"/>
</dbReference>
<feature type="transmembrane region" description="Helical" evidence="7">
    <location>
        <begin position="438"/>
        <end position="457"/>
    </location>
</feature>
<feature type="transmembrane region" description="Helical" evidence="7">
    <location>
        <begin position="371"/>
        <end position="394"/>
    </location>
</feature>
<comment type="similarity">
    <text evidence="6">Belongs to the major facilitator superfamily. Spinster (TC 2.A.1.49) family.</text>
</comment>
<feature type="transmembrane region" description="Helical" evidence="7">
    <location>
        <begin position="293"/>
        <end position="314"/>
    </location>
</feature>
<feature type="transmembrane region" description="Helical" evidence="7">
    <location>
        <begin position="242"/>
        <end position="262"/>
    </location>
</feature>
<keyword evidence="3 7" id="KW-0812">Transmembrane</keyword>
<evidence type="ECO:0000256" key="5">
    <source>
        <dbReference type="ARBA" id="ARBA00023136"/>
    </source>
</evidence>
<reference evidence="9" key="1">
    <citation type="submission" date="2021-06" db="EMBL/GenBank/DDBJ databases">
        <authorList>
            <person name="Hodson N. C."/>
            <person name="Mongue J. A."/>
            <person name="Jaron S. K."/>
        </authorList>
    </citation>
    <scope>NUCLEOTIDE SEQUENCE</scope>
</reference>
<keyword evidence="5 7" id="KW-0472">Membrane</keyword>
<evidence type="ECO:0000256" key="7">
    <source>
        <dbReference type="SAM" id="Phobius"/>
    </source>
</evidence>
<dbReference type="AlphaFoldDB" id="A0A8J2KTJ0"/>
<feature type="transmembrane region" description="Helical" evidence="7">
    <location>
        <begin position="85"/>
        <end position="105"/>
    </location>
</feature>
<evidence type="ECO:0000256" key="1">
    <source>
        <dbReference type="ARBA" id="ARBA00004141"/>
    </source>
</evidence>
<dbReference type="Pfam" id="PF07690">
    <property type="entry name" value="MFS_1"/>
    <property type="match status" value="1"/>
</dbReference>
<dbReference type="InterPro" id="IPR011701">
    <property type="entry name" value="MFS"/>
</dbReference>
<evidence type="ECO:0000259" key="8">
    <source>
        <dbReference type="PROSITE" id="PS50850"/>
    </source>
</evidence>
<dbReference type="PANTHER" id="PTHR23505">
    <property type="entry name" value="SPINSTER"/>
    <property type="match status" value="1"/>
</dbReference>
<dbReference type="PANTHER" id="PTHR23505:SF79">
    <property type="entry name" value="PROTEIN SPINSTER"/>
    <property type="match status" value="1"/>
</dbReference>
<sequence>MPAPTQRLVDRHSLRLLKMDKNSSASSGLPPNNSNQKLVAEDYLENSTSNGNGIMHSASSGVLVDSSEIRINHGSARRKMSKQEILTVGVLCFVNLINYMDRFTIAGILEKIQAEFDIDNSKGGLLQTAFVVSYMVFAPLFGYLGDRYSRKYLMASGVGLWCLTTLLGSFMQSFEGFITFRALVGIGEASYSTIAPTIISDMFVDDRRSRMLAFFYFAIPVGSGMGYIVGSETEKIAKDWRWGLRVTPIMGLIAVLLILFLMTDPLRGESENSHLKPTSYKEDVIYLCKNPSFMLSTLGFTCVAFVTGALAWWGPKFIASGLKLQDGGSGTSEDDVSFKFGLITMISGIIGVPLGSIVAQKLRERNSRADPLVCAFGLLMSTPLLFAAAIMARYNDIVCFTLIFFGELFLNLNWSIVADILLYVVIPTRRSTAEAFQILLSHALGDAGSPYLIGLVSDGLSKSMSKDDGTADFNVTTMSPNNSTSDLVKFESLQYSLFITSFVEVFGGLFFLICAWYIIEDKLKTDRAIAEPGKGDQVLRDQKIPKVDAGLDVQSTRL</sequence>
<comment type="caution">
    <text evidence="9">The sequence shown here is derived from an EMBL/GenBank/DDBJ whole genome shotgun (WGS) entry which is preliminary data.</text>
</comment>
<protein>
    <recommendedName>
        <fullName evidence="8">Major facilitator superfamily (MFS) profile domain-containing protein</fullName>
    </recommendedName>
</protein>
<name>A0A8J2KTJ0_9HEXA</name>
<feature type="domain" description="Major facilitator superfamily (MFS) profile" evidence="8">
    <location>
        <begin position="87"/>
        <end position="519"/>
    </location>
</feature>
<dbReference type="PROSITE" id="PS50850">
    <property type="entry name" value="MFS"/>
    <property type="match status" value="1"/>
</dbReference>
<comment type="subcellular location">
    <subcellularLocation>
        <location evidence="1">Membrane</location>
        <topology evidence="1">Multi-pass membrane protein</topology>
    </subcellularLocation>
</comment>
<feature type="transmembrane region" description="Helical" evidence="7">
    <location>
        <begin position="400"/>
        <end position="426"/>
    </location>
</feature>
<keyword evidence="10" id="KW-1185">Reference proteome</keyword>
<dbReference type="CDD" id="cd17328">
    <property type="entry name" value="MFS_spinster_like"/>
    <property type="match status" value="1"/>
</dbReference>
<feature type="transmembrane region" description="Helical" evidence="7">
    <location>
        <begin position="152"/>
        <end position="171"/>
    </location>
</feature>
<dbReference type="OrthoDB" id="6770063at2759"/>
<feature type="transmembrane region" description="Helical" evidence="7">
    <location>
        <begin position="211"/>
        <end position="230"/>
    </location>
</feature>
<keyword evidence="4 7" id="KW-1133">Transmembrane helix</keyword>
<dbReference type="GO" id="GO:0022857">
    <property type="term" value="F:transmembrane transporter activity"/>
    <property type="evidence" value="ECO:0007669"/>
    <property type="project" value="InterPro"/>
</dbReference>
<feature type="transmembrane region" description="Helical" evidence="7">
    <location>
        <begin position="177"/>
        <end position="199"/>
    </location>
</feature>
<proteinExistence type="inferred from homology"/>
<dbReference type="InterPro" id="IPR044770">
    <property type="entry name" value="MFS_spinster-like"/>
</dbReference>
<feature type="transmembrane region" description="Helical" evidence="7">
    <location>
        <begin position="340"/>
        <end position="359"/>
    </location>
</feature>
<dbReference type="GO" id="GO:0016020">
    <property type="term" value="C:membrane"/>
    <property type="evidence" value="ECO:0007669"/>
    <property type="project" value="UniProtKB-SubCell"/>
</dbReference>